<reference evidence="1 2" key="1">
    <citation type="submission" date="2014-07" db="EMBL/GenBank/DDBJ databases">
        <title>Unique and conserved regions in Vibrio harveyi and related species in comparison with the shrimp pathogen Vibrio harveyi CAIM 1792.</title>
        <authorList>
            <person name="Espinoza-Valles I."/>
            <person name="Vora G."/>
            <person name="Leekitcharoenphon P."/>
            <person name="Ussery D."/>
            <person name="Hoj L."/>
            <person name="Gomez-Gil B."/>
        </authorList>
    </citation>
    <scope>NUCLEOTIDE SEQUENCE [LARGE SCALE GENOMIC DNA]</scope>
    <source>
        <strain evidence="2">CAIM 1854 / LMG 25443</strain>
    </source>
</reference>
<evidence type="ECO:0000313" key="2">
    <source>
        <dbReference type="Proteomes" id="UP000031586"/>
    </source>
</evidence>
<sequence length="219" mass="25235">MPISTTALAFINAELTPITDDEGREHIDSMLKEDFHNSQATLVDLEDMASWEDNLHAVRGFGEIDCYSSHEQFHFIVYTNKANKTIVFKSETNCFYAPIMKQVQVIITDDSRYAVSDWQVTNWYRNLLTTQNPIANVATMGMFNELRVGVRLGEIKPFSFVFEGREYQIGSKGELTPEWAINFFDQQATHMYSLMSGCSREDALKKLIDKKTERQQIQH</sequence>
<evidence type="ECO:0000313" key="1">
    <source>
        <dbReference type="EMBL" id="KIF53286.1"/>
    </source>
</evidence>
<dbReference type="EMBL" id="JPRD01000015">
    <property type="protein sequence ID" value="KIF53286.1"/>
    <property type="molecule type" value="Genomic_DNA"/>
</dbReference>
<accession>A0A0C1ZJC3</accession>
<gene>
    <name evidence="1" type="ORF">H735_10205</name>
</gene>
<protein>
    <submittedName>
        <fullName evidence="1">Uncharacterized protein</fullName>
    </submittedName>
</protein>
<dbReference type="RefSeq" id="WP_020194482.1">
    <property type="nucleotide sequence ID" value="NZ_BAOH01000005.1"/>
</dbReference>
<dbReference type="Proteomes" id="UP000031586">
    <property type="component" value="Unassembled WGS sequence"/>
</dbReference>
<proteinExistence type="predicted"/>
<organism evidence="1 2">
    <name type="scientific">Vibrio owensii CAIM 1854 = LMG 25443</name>
    <dbReference type="NCBI Taxonomy" id="1229493"/>
    <lineage>
        <taxon>Bacteria</taxon>
        <taxon>Pseudomonadati</taxon>
        <taxon>Pseudomonadota</taxon>
        <taxon>Gammaproteobacteria</taxon>
        <taxon>Vibrionales</taxon>
        <taxon>Vibrionaceae</taxon>
        <taxon>Vibrio</taxon>
    </lineage>
</organism>
<comment type="caution">
    <text evidence="1">The sequence shown here is derived from an EMBL/GenBank/DDBJ whole genome shotgun (WGS) entry which is preliminary data.</text>
</comment>
<dbReference type="AlphaFoldDB" id="A0A0C1ZJC3"/>
<name>A0A0C1ZJC3_9VIBR</name>
<dbReference type="PATRIC" id="fig|1229493.5.peg.1125"/>